<feature type="transmembrane region" description="Helical" evidence="5">
    <location>
        <begin position="42"/>
        <end position="62"/>
    </location>
</feature>
<feature type="transmembrane region" description="Helical" evidence="5">
    <location>
        <begin position="115"/>
        <end position="142"/>
    </location>
</feature>
<dbReference type="GO" id="GO:0005789">
    <property type="term" value="C:endoplasmic reticulum membrane"/>
    <property type="evidence" value="ECO:0007669"/>
    <property type="project" value="TreeGrafter"/>
</dbReference>
<dbReference type="PANTHER" id="PTHR43184:SF2">
    <property type="entry name" value="MAJOR FACILITATOR SUPERFAMILY (MFS) PROFILE DOMAIN-CONTAINING PROTEIN"/>
    <property type="match status" value="1"/>
</dbReference>
<feature type="transmembrane region" description="Helical" evidence="5">
    <location>
        <begin position="285"/>
        <end position="307"/>
    </location>
</feature>
<feature type="transmembrane region" description="Helical" evidence="5">
    <location>
        <begin position="211"/>
        <end position="231"/>
    </location>
</feature>
<organism evidence="7 8">
    <name type="scientific">Plectus sambesii</name>
    <dbReference type="NCBI Taxonomy" id="2011161"/>
    <lineage>
        <taxon>Eukaryota</taxon>
        <taxon>Metazoa</taxon>
        <taxon>Ecdysozoa</taxon>
        <taxon>Nematoda</taxon>
        <taxon>Chromadorea</taxon>
        <taxon>Plectida</taxon>
        <taxon>Plectina</taxon>
        <taxon>Plectoidea</taxon>
        <taxon>Plectidae</taxon>
        <taxon>Plectus</taxon>
    </lineage>
</organism>
<dbReference type="PANTHER" id="PTHR43184">
    <property type="entry name" value="MAJOR FACILITATOR SUPERFAMILY TRANSPORTER 16, ISOFORM B"/>
    <property type="match status" value="1"/>
</dbReference>
<protein>
    <submittedName>
        <fullName evidence="8">Major facilitator superfamily (MFS) profile domain-containing protein</fullName>
    </submittedName>
</protein>
<dbReference type="Pfam" id="PF07690">
    <property type="entry name" value="MFS_1"/>
    <property type="match status" value="1"/>
</dbReference>
<evidence type="ECO:0000256" key="3">
    <source>
        <dbReference type="ARBA" id="ARBA00022989"/>
    </source>
</evidence>
<dbReference type="WBParaSite" id="PSAMB.scaffold347size55433.g5097.t1">
    <property type="protein sequence ID" value="PSAMB.scaffold347size55433.g5097.t1"/>
    <property type="gene ID" value="PSAMB.scaffold347size55433.g5097"/>
</dbReference>
<proteinExistence type="predicted"/>
<dbReference type="Proteomes" id="UP000887566">
    <property type="component" value="Unplaced"/>
</dbReference>
<dbReference type="AlphaFoldDB" id="A0A914W7V4"/>
<feature type="transmembrane region" description="Helical" evidence="5">
    <location>
        <begin position="12"/>
        <end position="36"/>
    </location>
</feature>
<dbReference type="PROSITE" id="PS50850">
    <property type="entry name" value="MFS"/>
    <property type="match status" value="1"/>
</dbReference>
<dbReference type="Gene3D" id="1.20.1250.20">
    <property type="entry name" value="MFS general substrate transporter like domains"/>
    <property type="match status" value="2"/>
</dbReference>
<sequence length="342" mass="37097">MSNWFGKGNRGFILGLWACCQPIGNIVGSMLSAAVLPSGYQNAFLLQSVLIVIGGFVIFFGISSHPHMGDLPAYTEIVDDSRVTAVNSSTRVVRSDEEDAELLEKRPPPIGFVSAILLPSVLAYCLCNACLKLVNYAFFFWLPLYLNGKYHLPEKDAVQLSIWYDAGGAVSSVLGGYISDRIGCRSPVIVILLTASLGALFGYSQMPPGQAWNAVVMSLVGLCISGPYNLIVGTISADLGSQPALMGNAQALSTVSGLVDGTGSAGSAIGQLIVPLINNNYGWDYVFYMFIVMNFLAVVCLLNRFVLDMRQLFDNYRRRRHEDTEPLLNDQGHNDYSAISPD</sequence>
<dbReference type="InterPro" id="IPR036259">
    <property type="entry name" value="MFS_trans_sf"/>
</dbReference>
<evidence type="ECO:0000313" key="7">
    <source>
        <dbReference type="Proteomes" id="UP000887566"/>
    </source>
</evidence>
<evidence type="ECO:0000256" key="1">
    <source>
        <dbReference type="ARBA" id="ARBA00004141"/>
    </source>
</evidence>
<accession>A0A914W7V4</accession>
<dbReference type="GO" id="GO:0022857">
    <property type="term" value="F:transmembrane transporter activity"/>
    <property type="evidence" value="ECO:0007669"/>
    <property type="project" value="InterPro"/>
</dbReference>
<keyword evidence="7" id="KW-1185">Reference proteome</keyword>
<dbReference type="InterPro" id="IPR020846">
    <property type="entry name" value="MFS_dom"/>
</dbReference>
<evidence type="ECO:0000256" key="2">
    <source>
        <dbReference type="ARBA" id="ARBA00022692"/>
    </source>
</evidence>
<feature type="transmembrane region" description="Helical" evidence="5">
    <location>
        <begin position="186"/>
        <end position="205"/>
    </location>
</feature>
<feature type="domain" description="Major facilitator superfamily (MFS) profile" evidence="6">
    <location>
        <begin position="1"/>
        <end position="312"/>
    </location>
</feature>
<keyword evidence="3 5" id="KW-1133">Transmembrane helix</keyword>
<dbReference type="SUPFAM" id="SSF103473">
    <property type="entry name" value="MFS general substrate transporter"/>
    <property type="match status" value="1"/>
</dbReference>
<reference evidence="8" key="1">
    <citation type="submission" date="2022-11" db="UniProtKB">
        <authorList>
            <consortium name="WormBaseParasite"/>
        </authorList>
    </citation>
    <scope>IDENTIFICATION</scope>
</reference>
<keyword evidence="4 5" id="KW-0472">Membrane</keyword>
<name>A0A914W7V4_9BILA</name>
<evidence type="ECO:0000259" key="6">
    <source>
        <dbReference type="PROSITE" id="PS50850"/>
    </source>
</evidence>
<evidence type="ECO:0000313" key="8">
    <source>
        <dbReference type="WBParaSite" id="PSAMB.scaffold347size55433.g5097.t1"/>
    </source>
</evidence>
<keyword evidence="2 5" id="KW-0812">Transmembrane</keyword>
<dbReference type="InterPro" id="IPR011701">
    <property type="entry name" value="MFS"/>
</dbReference>
<evidence type="ECO:0000256" key="5">
    <source>
        <dbReference type="SAM" id="Phobius"/>
    </source>
</evidence>
<comment type="subcellular location">
    <subcellularLocation>
        <location evidence="1">Membrane</location>
        <topology evidence="1">Multi-pass membrane protein</topology>
    </subcellularLocation>
</comment>
<evidence type="ECO:0000256" key="4">
    <source>
        <dbReference type="ARBA" id="ARBA00023136"/>
    </source>
</evidence>